<proteinExistence type="predicted"/>
<dbReference type="Proteomes" id="UP001595829">
    <property type="component" value="Unassembled WGS sequence"/>
</dbReference>
<reference evidence="2" key="1">
    <citation type="journal article" date="2019" name="Int. J. Syst. Evol. Microbiol.">
        <title>The Global Catalogue of Microorganisms (GCM) 10K type strain sequencing project: providing services to taxonomists for standard genome sequencing and annotation.</title>
        <authorList>
            <consortium name="The Broad Institute Genomics Platform"/>
            <consortium name="The Broad Institute Genome Sequencing Center for Infectious Disease"/>
            <person name="Wu L."/>
            <person name="Ma J."/>
        </authorList>
    </citation>
    <scope>NUCLEOTIDE SEQUENCE [LARGE SCALE GENOMIC DNA]</scope>
    <source>
        <strain evidence="2">CGMCC 4.1648</strain>
    </source>
</reference>
<dbReference type="EMBL" id="JBHSJD010000018">
    <property type="protein sequence ID" value="MFC5025123.1"/>
    <property type="molecule type" value="Genomic_DNA"/>
</dbReference>
<dbReference type="RefSeq" id="WP_345690940.1">
    <property type="nucleotide sequence ID" value="NZ_BAABIT010000001.1"/>
</dbReference>
<keyword evidence="2" id="KW-1185">Reference proteome</keyword>
<comment type="caution">
    <text evidence="1">The sequence shown here is derived from an EMBL/GenBank/DDBJ whole genome shotgun (WGS) entry which is preliminary data.</text>
</comment>
<evidence type="ECO:0000313" key="1">
    <source>
        <dbReference type="EMBL" id="MFC5025123.1"/>
    </source>
</evidence>
<gene>
    <name evidence="1" type="ORF">ACFPM3_23640</name>
</gene>
<evidence type="ECO:0000313" key="2">
    <source>
        <dbReference type="Proteomes" id="UP001595829"/>
    </source>
</evidence>
<protein>
    <submittedName>
        <fullName evidence="1">Uncharacterized protein</fullName>
    </submittedName>
</protein>
<accession>A0ABV9XLT4</accession>
<organism evidence="1 2">
    <name type="scientific">Streptomyces coeruleoprunus</name>
    <dbReference type="NCBI Taxonomy" id="285563"/>
    <lineage>
        <taxon>Bacteria</taxon>
        <taxon>Bacillati</taxon>
        <taxon>Actinomycetota</taxon>
        <taxon>Actinomycetes</taxon>
        <taxon>Kitasatosporales</taxon>
        <taxon>Streptomycetaceae</taxon>
        <taxon>Streptomyces</taxon>
    </lineage>
</organism>
<name>A0ABV9XLT4_9ACTN</name>
<sequence length="223" mass="23381">MSNARSVRPRNLRAVVVTAVAGAVLAAGAVTVPGSPFAISGAASPEASGGQPVTVLAGAAGSAKAKKKAACPEAGQTYYKFGRATTKWLPTNVRSDWARPGLTINYTTSKAGSVTAQMTATASAEAGVIFAKASVSLGVSVGTQWTKTDQWSYQATVPKKVNGKKVKKARLVMFHEAKKFTTTKKVHATAQGGGCTVRTVWKRSFVAPVKKNSNTWGLQYQYK</sequence>